<gene>
    <name evidence="1" type="ORF">C0Q70_14345</name>
</gene>
<comment type="caution">
    <text evidence="1">The sequence shown here is derived from an EMBL/GenBank/DDBJ whole genome shotgun (WGS) entry which is preliminary data.</text>
</comment>
<evidence type="ECO:0000313" key="2">
    <source>
        <dbReference type="Proteomes" id="UP000245119"/>
    </source>
</evidence>
<keyword evidence="2" id="KW-1185">Reference proteome</keyword>
<dbReference type="OrthoDB" id="9895503at2759"/>
<reference evidence="1 2" key="1">
    <citation type="submission" date="2018-04" db="EMBL/GenBank/DDBJ databases">
        <title>The genome of golden apple snail Pomacea canaliculata provides insight into stress tolerance and invasive adaptation.</title>
        <authorList>
            <person name="Liu C."/>
            <person name="Liu B."/>
            <person name="Ren Y."/>
            <person name="Zhang Y."/>
            <person name="Wang H."/>
            <person name="Li S."/>
            <person name="Jiang F."/>
            <person name="Yin L."/>
            <person name="Zhang G."/>
            <person name="Qian W."/>
            <person name="Fan W."/>
        </authorList>
    </citation>
    <scope>NUCLEOTIDE SEQUENCE [LARGE SCALE GENOMIC DNA]</scope>
    <source>
        <strain evidence="1">SZHN2017</strain>
        <tissue evidence="1">Muscle</tissue>
    </source>
</reference>
<dbReference type="AlphaFoldDB" id="A0A2T7NZS0"/>
<protein>
    <submittedName>
        <fullName evidence="1">Uncharacterized protein</fullName>
    </submittedName>
</protein>
<name>A0A2T7NZS0_POMCA</name>
<accession>A0A2T7NZS0</accession>
<sequence>MKTIWRKAHVSRESAAENNVNFKSNSPFSVQIPQNSSYVLDSELADQIVTALRKNQADPNVPVLESNPGKLSEKLQGELDHKVLTVFHWDYTLVWLRVVEANSIYQQHEDAVIAYIPPKKSSDGPPLTVFTVLPENKEAMFLLYLIMSFSGQSGFFTLGHPEWFLDENLVAGVSSDMRYLIRLTPHSNVYDIIALSEVETFLNFLRQMMSKRTQRLIIRMEELVPNCGIRLIAAGHTMIEQTGDLSPYNFLQIFKEMKTWPEYDGSPMKHHLFDSAGHLFDDDPDLKS</sequence>
<dbReference type="EMBL" id="PZQS01000008">
    <property type="protein sequence ID" value="PVD26667.1"/>
    <property type="molecule type" value="Genomic_DNA"/>
</dbReference>
<dbReference type="Proteomes" id="UP000245119">
    <property type="component" value="Linkage Group LG8"/>
</dbReference>
<evidence type="ECO:0000313" key="1">
    <source>
        <dbReference type="EMBL" id="PVD26667.1"/>
    </source>
</evidence>
<organism evidence="1 2">
    <name type="scientific">Pomacea canaliculata</name>
    <name type="common">Golden apple snail</name>
    <dbReference type="NCBI Taxonomy" id="400727"/>
    <lineage>
        <taxon>Eukaryota</taxon>
        <taxon>Metazoa</taxon>
        <taxon>Spiralia</taxon>
        <taxon>Lophotrochozoa</taxon>
        <taxon>Mollusca</taxon>
        <taxon>Gastropoda</taxon>
        <taxon>Caenogastropoda</taxon>
        <taxon>Architaenioglossa</taxon>
        <taxon>Ampullarioidea</taxon>
        <taxon>Ampullariidae</taxon>
        <taxon>Pomacea</taxon>
    </lineage>
</organism>
<dbReference type="STRING" id="400727.A0A2T7NZS0"/>
<proteinExistence type="predicted"/>
<dbReference type="PIRSF" id="PIRSF027833">
    <property type="entry name" value="MtTFB2"/>
    <property type="match status" value="1"/>
</dbReference>